<keyword evidence="8" id="KW-1185">Reference proteome</keyword>
<dbReference type="PROSITE" id="PS01081">
    <property type="entry name" value="HTH_TETR_1"/>
    <property type="match status" value="1"/>
</dbReference>
<evidence type="ECO:0000256" key="1">
    <source>
        <dbReference type="ARBA" id="ARBA00022491"/>
    </source>
</evidence>
<evidence type="ECO:0000256" key="3">
    <source>
        <dbReference type="ARBA" id="ARBA00023125"/>
    </source>
</evidence>
<protein>
    <submittedName>
        <fullName evidence="7">Transcriptional regulator</fullName>
    </submittedName>
</protein>
<dbReference type="Pfam" id="PF00440">
    <property type="entry name" value="TetR_N"/>
    <property type="match status" value="1"/>
</dbReference>
<evidence type="ECO:0000259" key="6">
    <source>
        <dbReference type="PROSITE" id="PS50977"/>
    </source>
</evidence>
<gene>
    <name evidence="7" type="ORF">JCM16418_4809</name>
</gene>
<evidence type="ECO:0000256" key="4">
    <source>
        <dbReference type="ARBA" id="ARBA00023163"/>
    </source>
</evidence>
<keyword evidence="1" id="KW-0678">Repressor</keyword>
<evidence type="ECO:0000256" key="5">
    <source>
        <dbReference type="PROSITE-ProRule" id="PRU00335"/>
    </source>
</evidence>
<proteinExistence type="predicted"/>
<evidence type="ECO:0000313" key="7">
    <source>
        <dbReference type="EMBL" id="GAF10597.1"/>
    </source>
</evidence>
<sequence>MPKIVDHEMQKVKVAKATWRIIRKYGMEQASVRNIADEAGISVGSMRHYFSTQSELLAYSMKLVSENVGRRIRNINFSGDLIIDIPNLVQEILPTNEEKRLEMEVWFAFVVKSMSDSSLRGHRNEVDDDLRAIFINIMEGLTEKGLAKSELNIPIEIERFYALIDGLAIHAILRPDKVSSEMIQRTIQIHLDSLCIP</sequence>
<comment type="caution">
    <text evidence="7">The sequence shown here is derived from an EMBL/GenBank/DDBJ whole genome shotgun (WGS) entry which is preliminary data.</text>
</comment>
<dbReference type="SUPFAM" id="SSF48498">
    <property type="entry name" value="Tetracyclin repressor-like, C-terminal domain"/>
    <property type="match status" value="1"/>
</dbReference>
<keyword evidence="4" id="KW-0804">Transcription</keyword>
<dbReference type="Proteomes" id="UP000019364">
    <property type="component" value="Unassembled WGS sequence"/>
</dbReference>
<dbReference type="InterPro" id="IPR001647">
    <property type="entry name" value="HTH_TetR"/>
</dbReference>
<dbReference type="AlphaFoldDB" id="W7YQ09"/>
<accession>W7YQ09</accession>
<dbReference type="Pfam" id="PF13977">
    <property type="entry name" value="TetR_C_6"/>
    <property type="match status" value="1"/>
</dbReference>
<keyword evidence="3 5" id="KW-0238">DNA-binding</keyword>
<evidence type="ECO:0000313" key="8">
    <source>
        <dbReference type="Proteomes" id="UP000019364"/>
    </source>
</evidence>
<feature type="DNA-binding region" description="H-T-H motif" evidence="5">
    <location>
        <begin position="31"/>
        <end position="50"/>
    </location>
</feature>
<dbReference type="GO" id="GO:0003677">
    <property type="term" value="F:DNA binding"/>
    <property type="evidence" value="ECO:0007669"/>
    <property type="project" value="UniProtKB-UniRule"/>
</dbReference>
<dbReference type="OrthoDB" id="9816296at2"/>
<dbReference type="PROSITE" id="PS50977">
    <property type="entry name" value="HTH_TETR_2"/>
    <property type="match status" value="1"/>
</dbReference>
<keyword evidence="2" id="KW-0805">Transcription regulation</keyword>
<dbReference type="eggNOG" id="COG3226">
    <property type="taxonomic scope" value="Bacteria"/>
</dbReference>
<feature type="domain" description="HTH tetR-type" evidence="6">
    <location>
        <begin position="8"/>
        <end position="68"/>
    </location>
</feature>
<dbReference type="RefSeq" id="WP_036653147.1">
    <property type="nucleotide sequence ID" value="NZ_BAVZ01000028.1"/>
</dbReference>
<name>W7YQ09_9BACL</name>
<evidence type="ECO:0000256" key="2">
    <source>
        <dbReference type="ARBA" id="ARBA00023015"/>
    </source>
</evidence>
<organism evidence="7 8">
    <name type="scientific">Paenibacillus pini JCM 16418</name>
    <dbReference type="NCBI Taxonomy" id="1236976"/>
    <lineage>
        <taxon>Bacteria</taxon>
        <taxon>Bacillati</taxon>
        <taxon>Bacillota</taxon>
        <taxon>Bacilli</taxon>
        <taxon>Bacillales</taxon>
        <taxon>Paenibacillaceae</taxon>
        <taxon>Paenibacillus</taxon>
    </lineage>
</organism>
<dbReference type="STRING" id="1236976.JCM16418_4809"/>
<dbReference type="EMBL" id="BAVZ01000028">
    <property type="protein sequence ID" value="GAF10597.1"/>
    <property type="molecule type" value="Genomic_DNA"/>
</dbReference>
<dbReference type="InterPro" id="IPR023772">
    <property type="entry name" value="DNA-bd_HTH_TetR-type_CS"/>
</dbReference>
<dbReference type="InterPro" id="IPR036271">
    <property type="entry name" value="Tet_transcr_reg_TetR-rel_C_sf"/>
</dbReference>
<dbReference type="InterPro" id="IPR009057">
    <property type="entry name" value="Homeodomain-like_sf"/>
</dbReference>
<dbReference type="Gene3D" id="1.10.357.10">
    <property type="entry name" value="Tetracycline Repressor, domain 2"/>
    <property type="match status" value="1"/>
</dbReference>
<reference evidence="7 8" key="1">
    <citation type="journal article" date="2014" name="Genome Announc.">
        <title>Draft Genome Sequence of Paenibacillus pini JCM 16418T, Isolated from the Rhizosphere of Pine Tree.</title>
        <authorList>
            <person name="Yuki M."/>
            <person name="Oshima K."/>
            <person name="Suda W."/>
            <person name="Oshida Y."/>
            <person name="Kitamura K."/>
            <person name="Iida Y."/>
            <person name="Hattori M."/>
            <person name="Ohkuma M."/>
        </authorList>
    </citation>
    <scope>NUCLEOTIDE SEQUENCE [LARGE SCALE GENOMIC DNA]</scope>
    <source>
        <strain evidence="7 8">JCM 16418</strain>
    </source>
</reference>
<dbReference type="SUPFAM" id="SSF46689">
    <property type="entry name" value="Homeodomain-like"/>
    <property type="match status" value="1"/>
</dbReference>
<dbReference type="InterPro" id="IPR039538">
    <property type="entry name" value="BetI_C"/>
</dbReference>